<feature type="region of interest" description="Disordered" evidence="8">
    <location>
        <begin position="158"/>
        <end position="185"/>
    </location>
</feature>
<dbReference type="GO" id="GO:0032221">
    <property type="term" value="C:Rpd3S complex"/>
    <property type="evidence" value="ECO:0007669"/>
    <property type="project" value="TreeGrafter"/>
</dbReference>
<evidence type="ECO:0000313" key="11">
    <source>
        <dbReference type="EMBL" id="TID18616.1"/>
    </source>
</evidence>
<dbReference type="PANTHER" id="PTHR10880:SF15">
    <property type="entry name" value="MSL COMPLEX SUBUNIT 3"/>
    <property type="match status" value="1"/>
</dbReference>
<name>A0A4V4NFD1_9ASCO</name>
<dbReference type="PANTHER" id="PTHR10880">
    <property type="entry name" value="MORTALITY FACTOR 4-LIKE PROTEIN"/>
    <property type="match status" value="1"/>
</dbReference>
<dbReference type="AlphaFoldDB" id="A0A4V4NFD1"/>
<dbReference type="STRING" id="52247.A0A4V4NFD1"/>
<feature type="domain" description="MRG" evidence="9">
    <location>
        <begin position="215"/>
        <end position="379"/>
    </location>
</feature>
<dbReference type="GO" id="GO:0035267">
    <property type="term" value="C:NuA4 histone acetyltransferase complex"/>
    <property type="evidence" value="ECO:0007669"/>
    <property type="project" value="TreeGrafter"/>
</dbReference>
<comment type="caution">
    <text evidence="11">The sequence shown here is derived from an EMBL/GenBank/DDBJ whole genome shotgun (WGS) entry which is preliminary data.</text>
</comment>
<dbReference type="InterPro" id="IPR016197">
    <property type="entry name" value="Chromo-like_dom_sf"/>
</dbReference>
<keyword evidence="5" id="KW-0805">Transcription regulation</keyword>
<evidence type="ECO:0000256" key="8">
    <source>
        <dbReference type="SAM" id="MobiDB-lite"/>
    </source>
</evidence>
<dbReference type="GO" id="GO:0006325">
    <property type="term" value="P:chromatin organization"/>
    <property type="evidence" value="ECO:0007669"/>
    <property type="project" value="UniProtKB-KW"/>
</dbReference>
<feature type="region of interest" description="Disordered" evidence="8">
    <location>
        <begin position="117"/>
        <end position="137"/>
    </location>
</feature>
<dbReference type="Proteomes" id="UP000307173">
    <property type="component" value="Unassembled WGS sequence"/>
</dbReference>
<dbReference type="InterPro" id="IPR038217">
    <property type="entry name" value="MRG_C_sf"/>
</dbReference>
<evidence type="ECO:0000259" key="10">
    <source>
        <dbReference type="Pfam" id="PF22732"/>
    </source>
</evidence>
<dbReference type="PROSITE" id="PS51640">
    <property type="entry name" value="MRG"/>
    <property type="match status" value="1"/>
</dbReference>
<organism evidence="11 12">
    <name type="scientific">Pichia inconspicua</name>
    <dbReference type="NCBI Taxonomy" id="52247"/>
    <lineage>
        <taxon>Eukaryota</taxon>
        <taxon>Fungi</taxon>
        <taxon>Dikarya</taxon>
        <taxon>Ascomycota</taxon>
        <taxon>Saccharomycotina</taxon>
        <taxon>Pichiomycetes</taxon>
        <taxon>Pichiales</taxon>
        <taxon>Pichiaceae</taxon>
        <taxon>Pichia</taxon>
    </lineage>
</organism>
<proteinExistence type="inferred from homology"/>
<keyword evidence="7" id="KW-0539">Nucleus</keyword>
<gene>
    <name evidence="11" type="ORF">CANINC_003866</name>
</gene>
<sequence length="389" mass="45794">MKFEINEKVLVYQGPLLYDAKISRTYDPVSQKITFYDEKKKEYIKTSPDKRFPDRYLSETVYKVHYNGWNVKWDEWVDTSRILEDSKENRIKKEELEFEVQEQARLKQEEIERQEKQKELEKGQKRSKTRLKNDHKVKGETTKVDEIVRIAGLLNSSKTDSKNLNGSTSLKRSKKRFGSTGPITDEETDINGEVVTKIKRKKTNDISLSTHYDTQNGFTHSEIQNLVPDALKIILVDDWEMITKNNKLVILSGKHTVKSVLDDFGHYLNTEFKDDLKELSILHEITESIRHCFDQCVGIFVLYRYERPQYNDLLGKGDINFSEIYDAIFLLRLLSIFPSILMLNNVEPNVIKISKAYLDIILHWLNLHREKYFEVEYENQSPWISVMHG</sequence>
<protein>
    <recommendedName>
        <fullName evidence="3">Chromatin modification-related protein EAF3</fullName>
    </recommendedName>
</protein>
<dbReference type="Gene3D" id="1.10.274.30">
    <property type="entry name" value="MRG domain"/>
    <property type="match status" value="1"/>
</dbReference>
<keyword evidence="4" id="KW-0156">Chromatin regulator</keyword>
<dbReference type="OrthoDB" id="124855at2759"/>
<evidence type="ECO:0000256" key="5">
    <source>
        <dbReference type="ARBA" id="ARBA00023015"/>
    </source>
</evidence>
<evidence type="ECO:0000256" key="3">
    <source>
        <dbReference type="ARBA" id="ARBA00018505"/>
    </source>
</evidence>
<evidence type="ECO:0000256" key="2">
    <source>
        <dbReference type="ARBA" id="ARBA00009093"/>
    </source>
</evidence>
<evidence type="ECO:0000259" key="9">
    <source>
        <dbReference type="Pfam" id="PF05712"/>
    </source>
</evidence>
<dbReference type="EMBL" id="SELW01000609">
    <property type="protein sequence ID" value="TID18616.1"/>
    <property type="molecule type" value="Genomic_DNA"/>
</dbReference>
<keyword evidence="6" id="KW-0804">Transcription</keyword>
<evidence type="ECO:0000256" key="1">
    <source>
        <dbReference type="ARBA" id="ARBA00004123"/>
    </source>
</evidence>
<dbReference type="Gene3D" id="2.30.30.140">
    <property type="match status" value="1"/>
</dbReference>
<comment type="subcellular location">
    <subcellularLocation>
        <location evidence="1">Nucleus</location>
    </subcellularLocation>
</comment>
<dbReference type="SUPFAM" id="SSF54160">
    <property type="entry name" value="Chromo domain-like"/>
    <property type="match status" value="1"/>
</dbReference>
<dbReference type="InterPro" id="IPR026541">
    <property type="entry name" value="MRG_dom"/>
</dbReference>
<keyword evidence="12" id="KW-1185">Reference proteome</keyword>
<evidence type="ECO:0000256" key="4">
    <source>
        <dbReference type="ARBA" id="ARBA00022853"/>
    </source>
</evidence>
<dbReference type="Pfam" id="PF22732">
    <property type="entry name" value="MSL3_chromo-like"/>
    <property type="match status" value="1"/>
</dbReference>
<reference evidence="11 12" key="1">
    <citation type="journal article" date="2019" name="Front. Genet.">
        <title>Whole-Genome Sequencing of the Opportunistic Yeast Pathogen Candida inconspicua Uncovers Its Hybrid Origin.</title>
        <authorList>
            <person name="Mixao V."/>
            <person name="Hansen A.P."/>
            <person name="Saus E."/>
            <person name="Boekhout T."/>
            <person name="Lass-Florl C."/>
            <person name="Gabaldon T."/>
        </authorList>
    </citation>
    <scope>NUCLEOTIDE SEQUENCE [LARGE SCALE GENOMIC DNA]</scope>
    <source>
        <strain evidence="11 12">CBS 180</strain>
    </source>
</reference>
<dbReference type="GO" id="GO:0006355">
    <property type="term" value="P:regulation of DNA-templated transcription"/>
    <property type="evidence" value="ECO:0007669"/>
    <property type="project" value="InterPro"/>
</dbReference>
<evidence type="ECO:0000313" key="12">
    <source>
        <dbReference type="Proteomes" id="UP000307173"/>
    </source>
</evidence>
<comment type="similarity">
    <text evidence="2">Belongs to the MRG family.</text>
</comment>
<feature type="compositionally biased region" description="Polar residues" evidence="8">
    <location>
        <begin position="158"/>
        <end position="170"/>
    </location>
</feature>
<accession>A0A4V4NFD1</accession>
<dbReference type="InterPro" id="IPR008676">
    <property type="entry name" value="MRG"/>
</dbReference>
<evidence type="ECO:0000256" key="6">
    <source>
        <dbReference type="ARBA" id="ARBA00023163"/>
    </source>
</evidence>
<dbReference type="Pfam" id="PF05712">
    <property type="entry name" value="MRG"/>
    <property type="match status" value="1"/>
</dbReference>
<feature type="domain" description="MSL3 chromodomain-like" evidence="10">
    <location>
        <begin position="59"/>
        <end position="97"/>
    </location>
</feature>
<evidence type="ECO:0000256" key="7">
    <source>
        <dbReference type="ARBA" id="ARBA00023242"/>
    </source>
</evidence>
<dbReference type="InterPro" id="IPR053820">
    <property type="entry name" value="MSL3_chromo-like"/>
</dbReference>